<evidence type="ECO:0000256" key="3">
    <source>
        <dbReference type="ARBA" id="ARBA00022630"/>
    </source>
</evidence>
<dbReference type="InterPro" id="IPR016166">
    <property type="entry name" value="FAD-bd_PCMH"/>
</dbReference>
<name>A0A918LCM2_9PSEU</name>
<keyword evidence="4" id="KW-0274">FAD</keyword>
<keyword evidence="8" id="KW-1185">Reference proteome</keyword>
<feature type="domain" description="FAD-binding PCMH-type" evidence="6">
    <location>
        <begin position="29"/>
        <end position="199"/>
    </location>
</feature>
<evidence type="ECO:0000256" key="2">
    <source>
        <dbReference type="ARBA" id="ARBA00005466"/>
    </source>
</evidence>
<comment type="similarity">
    <text evidence="2">Belongs to the oxygen-dependent FAD-linked oxidoreductase family.</text>
</comment>
<evidence type="ECO:0000313" key="8">
    <source>
        <dbReference type="Proteomes" id="UP000660680"/>
    </source>
</evidence>
<dbReference type="InterPro" id="IPR006094">
    <property type="entry name" value="Oxid_FAD_bind_N"/>
</dbReference>
<dbReference type="Proteomes" id="UP000660680">
    <property type="component" value="Unassembled WGS sequence"/>
</dbReference>
<comment type="cofactor">
    <cofactor evidence="1">
        <name>FAD</name>
        <dbReference type="ChEBI" id="CHEBI:57692"/>
    </cofactor>
</comment>
<dbReference type="EMBL" id="BMRB01000002">
    <property type="protein sequence ID" value="GGS30122.1"/>
    <property type="molecule type" value="Genomic_DNA"/>
</dbReference>
<reference evidence="7" key="1">
    <citation type="journal article" date="2014" name="Int. J. Syst. Evol. Microbiol.">
        <title>Complete genome sequence of Corynebacterium casei LMG S-19264T (=DSM 44701T), isolated from a smear-ripened cheese.</title>
        <authorList>
            <consortium name="US DOE Joint Genome Institute (JGI-PGF)"/>
            <person name="Walter F."/>
            <person name="Albersmeier A."/>
            <person name="Kalinowski J."/>
            <person name="Ruckert C."/>
        </authorList>
    </citation>
    <scope>NUCLEOTIDE SEQUENCE</scope>
    <source>
        <strain evidence="7">JCM 3276</strain>
    </source>
</reference>
<evidence type="ECO:0000256" key="1">
    <source>
        <dbReference type="ARBA" id="ARBA00001974"/>
    </source>
</evidence>
<proteinExistence type="inferred from homology"/>
<sequence>MSTFEGDGPIAGPGSPEFDTATRTFNLAAPAAPAAAVTATTVAEVRAAVEHAAARGLRVRAHTTGHAAATFGPMDDALLVRTELGGGVEVDAEAKTARLPAGTRWGAVVEATTPHGLVSAHGTSPTVGVVGYLLRGGVSFYGRLFGMATNTIRAIELVTADGAHRRVDAESDPDLFWALRGGGGGFGVVTAVEIALFPVTSVITGAAFWRAEHAAEIVARWHAWTATAPEAASTSLRLMNLPPLPGRPEAISSGPVVCLDGAIVDGGSPSAREVYADLLDPLRSVADPVLDTWRETTPDAVPSTHMDPPNPVLSMGDHLLVDGFDAQGVAEFLRVAGPGSPLLAAELRQLGGALAVPDPAGGVLNHVSAQFMYQCVGSAIDPPTLAASRERAAMIRSTLAPWDTGRTIPGFVGSHDQPQGHLDTAQIEAVDRVRARIDPDGLFRGDITPNATKL</sequence>
<dbReference type="Gene3D" id="3.40.462.20">
    <property type="match status" value="1"/>
</dbReference>
<dbReference type="Pfam" id="PF01565">
    <property type="entry name" value="FAD_binding_4"/>
    <property type="match status" value="1"/>
</dbReference>
<evidence type="ECO:0000256" key="5">
    <source>
        <dbReference type="ARBA" id="ARBA00023002"/>
    </source>
</evidence>
<evidence type="ECO:0000313" key="7">
    <source>
        <dbReference type="EMBL" id="GGS30122.1"/>
    </source>
</evidence>
<dbReference type="Gene3D" id="3.30.43.10">
    <property type="entry name" value="Uridine Diphospho-n-acetylenolpyruvylglucosamine Reductase, domain 2"/>
    <property type="match status" value="1"/>
</dbReference>
<reference evidence="7" key="2">
    <citation type="submission" date="2020-09" db="EMBL/GenBank/DDBJ databases">
        <authorList>
            <person name="Sun Q."/>
            <person name="Ohkuma M."/>
        </authorList>
    </citation>
    <scope>NUCLEOTIDE SEQUENCE</scope>
    <source>
        <strain evidence="7">JCM 3276</strain>
    </source>
</reference>
<dbReference type="RefSeq" id="WP_189210537.1">
    <property type="nucleotide sequence ID" value="NZ_BMRB01000002.1"/>
</dbReference>
<dbReference type="PROSITE" id="PS51387">
    <property type="entry name" value="FAD_PCMH"/>
    <property type="match status" value="1"/>
</dbReference>
<dbReference type="InterPro" id="IPR016167">
    <property type="entry name" value="FAD-bd_PCMH_sub1"/>
</dbReference>
<dbReference type="AlphaFoldDB" id="A0A918LCM2"/>
<dbReference type="GO" id="GO:0071949">
    <property type="term" value="F:FAD binding"/>
    <property type="evidence" value="ECO:0007669"/>
    <property type="project" value="InterPro"/>
</dbReference>
<dbReference type="PANTHER" id="PTHR42973:SF39">
    <property type="entry name" value="FAD-BINDING PCMH-TYPE DOMAIN-CONTAINING PROTEIN"/>
    <property type="match status" value="1"/>
</dbReference>
<dbReference type="InterPro" id="IPR036318">
    <property type="entry name" value="FAD-bd_PCMH-like_sf"/>
</dbReference>
<dbReference type="GO" id="GO:0016491">
    <property type="term" value="F:oxidoreductase activity"/>
    <property type="evidence" value="ECO:0007669"/>
    <property type="project" value="UniProtKB-KW"/>
</dbReference>
<keyword evidence="5" id="KW-0560">Oxidoreductase</keyword>
<comment type="caution">
    <text evidence="7">The sequence shown here is derived from an EMBL/GenBank/DDBJ whole genome shotgun (WGS) entry which is preliminary data.</text>
</comment>
<keyword evidence="3" id="KW-0285">Flavoprotein</keyword>
<dbReference type="SUPFAM" id="SSF56176">
    <property type="entry name" value="FAD-binding/transporter-associated domain-like"/>
    <property type="match status" value="1"/>
</dbReference>
<gene>
    <name evidence="7" type="ORF">GCM10010171_24490</name>
</gene>
<dbReference type="Gene3D" id="3.30.465.10">
    <property type="match status" value="1"/>
</dbReference>
<dbReference type="InterPro" id="IPR050416">
    <property type="entry name" value="FAD-linked_Oxidoreductase"/>
</dbReference>
<evidence type="ECO:0000256" key="4">
    <source>
        <dbReference type="ARBA" id="ARBA00022827"/>
    </source>
</evidence>
<organism evidence="7 8">
    <name type="scientific">Actinokineospora fastidiosa</name>
    <dbReference type="NCBI Taxonomy" id="1816"/>
    <lineage>
        <taxon>Bacteria</taxon>
        <taxon>Bacillati</taxon>
        <taxon>Actinomycetota</taxon>
        <taxon>Actinomycetes</taxon>
        <taxon>Pseudonocardiales</taxon>
        <taxon>Pseudonocardiaceae</taxon>
        <taxon>Actinokineospora</taxon>
    </lineage>
</organism>
<dbReference type="InterPro" id="IPR016169">
    <property type="entry name" value="FAD-bd_PCMH_sub2"/>
</dbReference>
<accession>A0A918LCM2</accession>
<protein>
    <submittedName>
        <fullName evidence="7">FAD-linked oxidase</fullName>
    </submittedName>
</protein>
<dbReference type="PANTHER" id="PTHR42973">
    <property type="entry name" value="BINDING OXIDOREDUCTASE, PUTATIVE (AFU_ORTHOLOGUE AFUA_1G17690)-RELATED"/>
    <property type="match status" value="1"/>
</dbReference>
<evidence type="ECO:0000259" key="6">
    <source>
        <dbReference type="PROSITE" id="PS51387"/>
    </source>
</evidence>